<dbReference type="InterPro" id="IPR011814">
    <property type="entry name" value="BioC"/>
</dbReference>
<keyword evidence="6 8" id="KW-0949">S-adenosyl-L-methionine</keyword>
<organism evidence="11 12">
    <name type="scientific">Thiorhodococcus fuscus</name>
    <dbReference type="NCBI Taxonomy" id="527200"/>
    <lineage>
        <taxon>Bacteria</taxon>
        <taxon>Pseudomonadati</taxon>
        <taxon>Pseudomonadota</taxon>
        <taxon>Gammaproteobacteria</taxon>
        <taxon>Chromatiales</taxon>
        <taxon>Chromatiaceae</taxon>
        <taxon>Thiorhodococcus</taxon>
    </lineage>
</organism>
<dbReference type="NCBIfam" id="TIGR02072">
    <property type="entry name" value="BioC"/>
    <property type="match status" value="1"/>
</dbReference>
<comment type="similarity">
    <text evidence="8">Belongs to the methyltransferase superfamily.</text>
</comment>
<dbReference type="CDD" id="cd02440">
    <property type="entry name" value="AdoMet_MTases"/>
    <property type="match status" value="1"/>
</dbReference>
<evidence type="ECO:0000256" key="6">
    <source>
        <dbReference type="ARBA" id="ARBA00022691"/>
    </source>
</evidence>
<evidence type="ECO:0000256" key="4">
    <source>
        <dbReference type="ARBA" id="ARBA00022603"/>
    </source>
</evidence>
<dbReference type="PANTHER" id="PTHR13090">
    <property type="entry name" value="ARGININE-HYDROXYLASE NDUFAF5, MITOCHONDRIAL"/>
    <property type="match status" value="1"/>
</dbReference>
<keyword evidence="5 8" id="KW-0808">Transferase</keyword>
<keyword evidence="7 8" id="KW-0093">Biotin biosynthesis</keyword>
<evidence type="ECO:0000256" key="7">
    <source>
        <dbReference type="ARBA" id="ARBA00022756"/>
    </source>
</evidence>
<evidence type="ECO:0000256" key="9">
    <source>
        <dbReference type="SAM" id="MobiDB-lite"/>
    </source>
</evidence>
<dbReference type="GO" id="GO:0102130">
    <property type="term" value="F:malonyl-CoA methyltransferase activity"/>
    <property type="evidence" value="ECO:0007669"/>
    <property type="project" value="UniProtKB-EC"/>
</dbReference>
<proteinExistence type="inferred from homology"/>
<protein>
    <recommendedName>
        <fullName evidence="3 8">Malonyl-[acyl-carrier protein] O-methyltransferase</fullName>
        <shortName evidence="8">Malonyl-ACP O-methyltransferase</shortName>
        <ecNumber evidence="3 8">2.1.1.197</ecNumber>
    </recommendedName>
    <alternativeName>
        <fullName evidence="8">Biotin synthesis protein BioC</fullName>
    </alternativeName>
</protein>
<dbReference type="InterPro" id="IPR029063">
    <property type="entry name" value="SAM-dependent_MTases_sf"/>
</dbReference>
<evidence type="ECO:0000256" key="8">
    <source>
        <dbReference type="HAMAP-Rule" id="MF_00835"/>
    </source>
</evidence>
<evidence type="ECO:0000313" key="11">
    <source>
        <dbReference type="EMBL" id="MFD2110826.1"/>
    </source>
</evidence>
<sequence length="305" mass="34307">MSEIANDILPIDKGRARRSFEQAASSYDSVAVLQREIADRLIERLDYIRLEPAQVLDLGTGTGYVLDGLSKRYRKARLIGLDFAHSMLRQARKRGHWLKRPSCVCADAESLPLADSSVDLIVSSATIQWCNDLDRTFAECLRVLRPGGLLMFTTFGPDTLKELRQAWSQVDRHSHVSPFLDMHDVGDALVRTRFADPVMDAERMTLTYDRVRDLMRDLKVLGARNATQDRPRALSGRQRLAAVESAYEIHRRDGRLPASYEVLYGHAWAPEQKPVTGGIAVPIPSIGSRRHAIPDSDRRHPGRTA</sequence>
<comment type="pathway">
    <text evidence="2 8">Cofactor biosynthesis; biotin biosynthesis.</text>
</comment>
<evidence type="ECO:0000256" key="5">
    <source>
        <dbReference type="ARBA" id="ARBA00022679"/>
    </source>
</evidence>
<dbReference type="RefSeq" id="WP_386023070.1">
    <property type="nucleotide sequence ID" value="NZ_JBHUHX010000006.1"/>
</dbReference>
<accession>A0ABW4Y3T7</accession>
<dbReference type="InterPro" id="IPR013216">
    <property type="entry name" value="Methyltransf_11"/>
</dbReference>
<dbReference type="EC" id="2.1.1.197" evidence="3 8"/>
<dbReference type="GO" id="GO:0032259">
    <property type="term" value="P:methylation"/>
    <property type="evidence" value="ECO:0007669"/>
    <property type="project" value="UniProtKB-KW"/>
</dbReference>
<comment type="function">
    <text evidence="8">Converts the free carboxyl group of a malonyl-thioester to its methyl ester by transfer of a methyl group from S-adenosyl-L-methionine (SAM). It allows to synthesize pimeloyl-ACP via the fatty acid synthetic pathway.</text>
</comment>
<comment type="catalytic activity">
    <reaction evidence="1 8">
        <text>malonyl-[ACP] + S-adenosyl-L-methionine = malonyl-[ACP] methyl ester + S-adenosyl-L-homocysteine</text>
        <dbReference type="Rhea" id="RHEA:17105"/>
        <dbReference type="Rhea" id="RHEA-COMP:9623"/>
        <dbReference type="Rhea" id="RHEA-COMP:9954"/>
        <dbReference type="ChEBI" id="CHEBI:57856"/>
        <dbReference type="ChEBI" id="CHEBI:59789"/>
        <dbReference type="ChEBI" id="CHEBI:78449"/>
        <dbReference type="ChEBI" id="CHEBI:78845"/>
        <dbReference type="EC" id="2.1.1.197"/>
    </reaction>
</comment>
<feature type="region of interest" description="Disordered" evidence="9">
    <location>
        <begin position="286"/>
        <end position="305"/>
    </location>
</feature>
<evidence type="ECO:0000313" key="12">
    <source>
        <dbReference type="Proteomes" id="UP001597337"/>
    </source>
</evidence>
<reference evidence="12" key="1">
    <citation type="journal article" date="2019" name="Int. J. Syst. Evol. Microbiol.">
        <title>The Global Catalogue of Microorganisms (GCM) 10K type strain sequencing project: providing services to taxonomists for standard genome sequencing and annotation.</title>
        <authorList>
            <consortium name="The Broad Institute Genomics Platform"/>
            <consortium name="The Broad Institute Genome Sequencing Center for Infectious Disease"/>
            <person name="Wu L."/>
            <person name="Ma J."/>
        </authorList>
    </citation>
    <scope>NUCLEOTIDE SEQUENCE [LARGE SCALE GENOMIC DNA]</scope>
    <source>
        <strain evidence="12">KACC 12597</strain>
    </source>
</reference>
<keyword evidence="12" id="KW-1185">Reference proteome</keyword>
<dbReference type="PANTHER" id="PTHR13090:SF1">
    <property type="entry name" value="ARGININE-HYDROXYLASE NDUFAF5, MITOCHONDRIAL"/>
    <property type="match status" value="1"/>
</dbReference>
<keyword evidence="4 8" id="KW-0489">Methyltransferase</keyword>
<dbReference type="Pfam" id="PF08241">
    <property type="entry name" value="Methyltransf_11"/>
    <property type="match status" value="1"/>
</dbReference>
<dbReference type="Gene3D" id="3.40.50.150">
    <property type="entry name" value="Vaccinia Virus protein VP39"/>
    <property type="match status" value="1"/>
</dbReference>
<dbReference type="HAMAP" id="MF_00835">
    <property type="entry name" value="BioC"/>
    <property type="match status" value="1"/>
</dbReference>
<dbReference type="EMBL" id="JBHUHX010000006">
    <property type="protein sequence ID" value="MFD2110826.1"/>
    <property type="molecule type" value="Genomic_DNA"/>
</dbReference>
<feature type="domain" description="Methyltransferase type 11" evidence="10">
    <location>
        <begin position="56"/>
        <end position="152"/>
    </location>
</feature>
<evidence type="ECO:0000256" key="3">
    <source>
        <dbReference type="ARBA" id="ARBA00012327"/>
    </source>
</evidence>
<dbReference type="InterPro" id="IPR050602">
    <property type="entry name" value="Malonyl-ACP_OMT"/>
</dbReference>
<comment type="caution">
    <text evidence="11">The sequence shown here is derived from an EMBL/GenBank/DDBJ whole genome shotgun (WGS) entry which is preliminary data.</text>
</comment>
<evidence type="ECO:0000259" key="10">
    <source>
        <dbReference type="Pfam" id="PF08241"/>
    </source>
</evidence>
<dbReference type="SUPFAM" id="SSF53335">
    <property type="entry name" value="S-adenosyl-L-methionine-dependent methyltransferases"/>
    <property type="match status" value="1"/>
</dbReference>
<evidence type="ECO:0000256" key="2">
    <source>
        <dbReference type="ARBA" id="ARBA00004746"/>
    </source>
</evidence>
<dbReference type="Proteomes" id="UP001597337">
    <property type="component" value="Unassembled WGS sequence"/>
</dbReference>
<gene>
    <name evidence="8 11" type="primary">bioC</name>
    <name evidence="11" type="ORF">ACFSJC_03105</name>
</gene>
<name>A0ABW4Y3T7_9GAMM</name>
<evidence type="ECO:0000256" key="1">
    <source>
        <dbReference type="ARBA" id="ARBA00000852"/>
    </source>
</evidence>